<name>A0A934M424_9RHOB</name>
<protein>
    <submittedName>
        <fullName evidence="6">MFS transporter</fullName>
    </submittedName>
</protein>
<reference evidence="6" key="1">
    <citation type="submission" date="2020-12" db="EMBL/GenBank/DDBJ databases">
        <title>Pontibaca salina gen. nov., sp. nov., isolated from marine sediment.</title>
        <authorList>
            <person name="Bo J."/>
            <person name="Wang S."/>
            <person name="Song X."/>
            <person name="Du Z."/>
        </authorList>
    </citation>
    <scope>NUCLEOTIDE SEQUENCE</scope>
    <source>
        <strain evidence="6">S1109L</strain>
    </source>
</reference>
<feature type="transmembrane region" description="Helical" evidence="4">
    <location>
        <begin position="328"/>
        <end position="351"/>
    </location>
</feature>
<evidence type="ECO:0000313" key="6">
    <source>
        <dbReference type="EMBL" id="MBI6630449.1"/>
    </source>
</evidence>
<dbReference type="InterPro" id="IPR011701">
    <property type="entry name" value="MFS"/>
</dbReference>
<dbReference type="PANTHER" id="PTHR11360">
    <property type="entry name" value="MONOCARBOXYLATE TRANSPORTER"/>
    <property type="match status" value="1"/>
</dbReference>
<feature type="domain" description="Major facilitator superfamily (MFS) profile" evidence="5">
    <location>
        <begin position="3"/>
        <end position="379"/>
    </location>
</feature>
<dbReference type="AlphaFoldDB" id="A0A934M424"/>
<evidence type="ECO:0000256" key="3">
    <source>
        <dbReference type="ARBA" id="ARBA00023136"/>
    </source>
</evidence>
<feature type="transmembrane region" description="Helical" evidence="4">
    <location>
        <begin position="95"/>
        <end position="116"/>
    </location>
</feature>
<feature type="transmembrane region" description="Helical" evidence="4">
    <location>
        <begin position="128"/>
        <end position="147"/>
    </location>
</feature>
<feature type="transmembrane region" description="Helical" evidence="4">
    <location>
        <begin position="159"/>
        <end position="185"/>
    </location>
</feature>
<evidence type="ECO:0000256" key="2">
    <source>
        <dbReference type="ARBA" id="ARBA00022989"/>
    </source>
</evidence>
<dbReference type="InterPro" id="IPR050327">
    <property type="entry name" value="Proton-linked_MCT"/>
</dbReference>
<feature type="transmembrane region" description="Helical" evidence="4">
    <location>
        <begin position="294"/>
        <end position="316"/>
    </location>
</feature>
<feature type="transmembrane region" description="Helical" evidence="4">
    <location>
        <begin position="206"/>
        <end position="226"/>
    </location>
</feature>
<comment type="caution">
    <text evidence="6">The sequence shown here is derived from an EMBL/GenBank/DDBJ whole genome shotgun (WGS) entry which is preliminary data.</text>
</comment>
<dbReference type="SUPFAM" id="SSF103473">
    <property type="entry name" value="MFS general substrate transporter"/>
    <property type="match status" value="1"/>
</dbReference>
<keyword evidence="1 4" id="KW-0812">Transmembrane</keyword>
<evidence type="ECO:0000313" key="7">
    <source>
        <dbReference type="Proteomes" id="UP000613255"/>
    </source>
</evidence>
<dbReference type="InterPro" id="IPR036259">
    <property type="entry name" value="MFS_trans_sf"/>
</dbReference>
<gene>
    <name evidence="6" type="ORF">JAO82_11235</name>
</gene>
<feature type="transmembrane region" description="Helical" evidence="4">
    <location>
        <begin position="39"/>
        <end position="59"/>
    </location>
</feature>
<keyword evidence="7" id="KW-1185">Reference proteome</keyword>
<dbReference type="Gene3D" id="1.20.1250.20">
    <property type="entry name" value="MFS general substrate transporter like domains"/>
    <property type="match status" value="2"/>
</dbReference>
<dbReference type="InterPro" id="IPR020846">
    <property type="entry name" value="MFS_dom"/>
</dbReference>
<dbReference type="GO" id="GO:0022857">
    <property type="term" value="F:transmembrane transporter activity"/>
    <property type="evidence" value="ECO:0007669"/>
    <property type="project" value="InterPro"/>
</dbReference>
<dbReference type="RefSeq" id="WP_198686475.1">
    <property type="nucleotide sequence ID" value="NZ_JAEIJD010000009.1"/>
</dbReference>
<evidence type="ECO:0000256" key="4">
    <source>
        <dbReference type="SAM" id="Phobius"/>
    </source>
</evidence>
<feature type="transmembrane region" description="Helical" evidence="4">
    <location>
        <begin position="238"/>
        <end position="258"/>
    </location>
</feature>
<evidence type="ECO:0000259" key="5">
    <source>
        <dbReference type="PROSITE" id="PS50850"/>
    </source>
</evidence>
<dbReference type="Pfam" id="PF07690">
    <property type="entry name" value="MFS_1"/>
    <property type="match status" value="1"/>
</dbReference>
<proteinExistence type="predicted"/>
<feature type="transmembrane region" description="Helical" evidence="4">
    <location>
        <begin position="357"/>
        <end position="375"/>
    </location>
</feature>
<keyword evidence="3 4" id="KW-0472">Membrane</keyword>
<dbReference type="PROSITE" id="PS50850">
    <property type="entry name" value="MFS"/>
    <property type="match status" value="1"/>
</dbReference>
<sequence length="392" mass="40182">MNRPRVALAGAGLLAFILGSVHAFSILLLALESEFGVSRSTASLTYSIALAALAAAVLLGHRLYDRLSPPAYVAMTGALAAAGCTLAAFSPSMVFVWLGFGLVFGAANGLGYGYALQFAGRALPQRRGFAMGFVTACYALGAVVFPVPLRFAIAGGGWAAALLLLAVCLLITAALSALTLAASRVTYALETENTQPVGGSLRQQTIWLWLSYCGAVTAGLMAIGHATGMVAASDGGTFWITLAPIVIALANMVGSLLAGTLTDWFGGRSVLTGLAALTATALLLMAVAPQLTVTLIGLSVVGFAYGGTIAAYPAYISHRFSTGLGTVVYGRVFTAWAAAGLMGPAAAGLFFDLYQNYLLALGLAALSAVISLVIFQTKAQGETKGYCRNTPV</sequence>
<accession>A0A934M424</accession>
<evidence type="ECO:0000256" key="1">
    <source>
        <dbReference type="ARBA" id="ARBA00022692"/>
    </source>
</evidence>
<keyword evidence="2 4" id="KW-1133">Transmembrane helix</keyword>
<feature type="transmembrane region" description="Helical" evidence="4">
    <location>
        <begin position="71"/>
        <end position="89"/>
    </location>
</feature>
<organism evidence="6 7">
    <name type="scientific">Pontibaca salina</name>
    <dbReference type="NCBI Taxonomy" id="2795731"/>
    <lineage>
        <taxon>Bacteria</taxon>
        <taxon>Pseudomonadati</taxon>
        <taxon>Pseudomonadota</taxon>
        <taxon>Alphaproteobacteria</taxon>
        <taxon>Rhodobacterales</taxon>
        <taxon>Roseobacteraceae</taxon>
        <taxon>Pontibaca</taxon>
    </lineage>
</organism>
<dbReference type="EMBL" id="JAEIJD010000009">
    <property type="protein sequence ID" value="MBI6630449.1"/>
    <property type="molecule type" value="Genomic_DNA"/>
</dbReference>
<feature type="transmembrane region" description="Helical" evidence="4">
    <location>
        <begin position="270"/>
        <end position="288"/>
    </location>
</feature>
<dbReference type="Proteomes" id="UP000613255">
    <property type="component" value="Unassembled WGS sequence"/>
</dbReference>